<evidence type="ECO:0000259" key="2">
    <source>
        <dbReference type="Pfam" id="PF01757"/>
    </source>
</evidence>
<organism evidence="3 4">
    <name type="scientific">Chryseobacterium rhizoplanae</name>
    <dbReference type="NCBI Taxonomy" id="1609531"/>
    <lineage>
        <taxon>Bacteria</taxon>
        <taxon>Pseudomonadati</taxon>
        <taxon>Bacteroidota</taxon>
        <taxon>Flavobacteriia</taxon>
        <taxon>Flavobacteriales</taxon>
        <taxon>Weeksellaceae</taxon>
        <taxon>Chryseobacterium group</taxon>
        <taxon>Chryseobacterium</taxon>
    </lineage>
</organism>
<keyword evidence="3" id="KW-0378">Hydrolase</keyword>
<keyword evidence="1" id="KW-1133">Transmembrane helix</keyword>
<gene>
    <name evidence="3" type="ORF">SAMN06265171_106151</name>
</gene>
<dbReference type="AlphaFoldDB" id="A0A521DV42"/>
<accession>A0A521DV42</accession>
<feature type="transmembrane region" description="Helical" evidence="1">
    <location>
        <begin position="195"/>
        <end position="215"/>
    </location>
</feature>
<dbReference type="GO" id="GO:0016787">
    <property type="term" value="F:hydrolase activity"/>
    <property type="evidence" value="ECO:0007669"/>
    <property type="project" value="UniProtKB-KW"/>
</dbReference>
<dbReference type="PANTHER" id="PTHR23028">
    <property type="entry name" value="ACETYLTRANSFERASE"/>
    <property type="match status" value="1"/>
</dbReference>
<reference evidence="3 4" key="1">
    <citation type="submission" date="2017-05" db="EMBL/GenBank/DDBJ databases">
        <authorList>
            <person name="Varghese N."/>
            <person name="Submissions S."/>
        </authorList>
    </citation>
    <scope>NUCLEOTIDE SEQUENCE [LARGE SCALE GENOMIC DNA]</scope>
    <source>
        <strain evidence="3 4">DSM 29371</strain>
    </source>
</reference>
<keyword evidence="4" id="KW-1185">Reference proteome</keyword>
<proteinExistence type="predicted"/>
<protein>
    <submittedName>
        <fullName evidence="3">Peptidoglycan/LPS O-acetylase OafA/YrhL, contains acyltransferase and SGNH-hydrolase domains</fullName>
    </submittedName>
</protein>
<dbReference type="GO" id="GO:0016747">
    <property type="term" value="F:acyltransferase activity, transferring groups other than amino-acyl groups"/>
    <property type="evidence" value="ECO:0007669"/>
    <property type="project" value="InterPro"/>
</dbReference>
<feature type="transmembrane region" description="Helical" evidence="1">
    <location>
        <begin position="9"/>
        <end position="27"/>
    </location>
</feature>
<sequence length="334" mass="39146">MKNEIKSLTGLRGIVALWVAFFHFSFFRNEFIQDIVGKGYVAVDIFFVLSAFLLTVSYAEKFKELNYKVIEAFYKKRINRIYPVYIISVIFIVLFLEKSTISGFFINATLLQCFFNPDYLLNVVYWSLSTEWVCYLIFPFMLWLILHYKIRSEVLIIASLILRFVLPYLPGNLYIGSEHPMEVGESPRYLDLPYGLVSLLRTVSSYFLGIGVALLPQSKMKKENLIIYIILILFVSMLFVEKGLLFIPLLSAFMIKYLYEGKQNYVKTFLETQPVYFLGNISYSLYIIHYIVKKQDFAVVSNYHLNNLLLISFSLLLSYISYMLIERKLKIFKV</sequence>
<dbReference type="RefSeq" id="WP_142718621.1">
    <property type="nucleotide sequence ID" value="NZ_FXTC01000006.1"/>
</dbReference>
<dbReference type="GO" id="GO:0000271">
    <property type="term" value="P:polysaccharide biosynthetic process"/>
    <property type="evidence" value="ECO:0007669"/>
    <property type="project" value="TreeGrafter"/>
</dbReference>
<keyword evidence="3" id="KW-0808">Transferase</keyword>
<evidence type="ECO:0000313" key="4">
    <source>
        <dbReference type="Proteomes" id="UP000316916"/>
    </source>
</evidence>
<keyword evidence="1" id="KW-0472">Membrane</keyword>
<feature type="domain" description="Acyltransferase 3" evidence="2">
    <location>
        <begin position="6"/>
        <end position="320"/>
    </location>
</feature>
<name>A0A521DV42_9FLAO</name>
<dbReference type="EMBL" id="FXTC01000006">
    <property type="protein sequence ID" value="SMO75603.1"/>
    <property type="molecule type" value="Genomic_DNA"/>
</dbReference>
<dbReference type="PANTHER" id="PTHR23028:SF53">
    <property type="entry name" value="ACYL_TRANSF_3 DOMAIN-CONTAINING PROTEIN"/>
    <property type="match status" value="1"/>
</dbReference>
<dbReference type="InterPro" id="IPR050879">
    <property type="entry name" value="Acyltransferase_3"/>
</dbReference>
<evidence type="ECO:0000313" key="3">
    <source>
        <dbReference type="EMBL" id="SMO75603.1"/>
    </source>
</evidence>
<feature type="transmembrane region" description="Helical" evidence="1">
    <location>
        <begin position="124"/>
        <end position="146"/>
    </location>
</feature>
<feature type="transmembrane region" description="Helical" evidence="1">
    <location>
        <begin position="39"/>
        <end position="59"/>
    </location>
</feature>
<keyword evidence="1" id="KW-0812">Transmembrane</keyword>
<dbReference type="Proteomes" id="UP000316916">
    <property type="component" value="Unassembled WGS sequence"/>
</dbReference>
<evidence type="ECO:0000256" key="1">
    <source>
        <dbReference type="SAM" id="Phobius"/>
    </source>
</evidence>
<feature type="transmembrane region" description="Helical" evidence="1">
    <location>
        <begin position="80"/>
        <end position="96"/>
    </location>
</feature>
<keyword evidence="3" id="KW-0012">Acyltransferase</keyword>
<feature type="transmembrane region" description="Helical" evidence="1">
    <location>
        <begin position="304"/>
        <end position="325"/>
    </location>
</feature>
<dbReference type="GO" id="GO:0016020">
    <property type="term" value="C:membrane"/>
    <property type="evidence" value="ECO:0007669"/>
    <property type="project" value="TreeGrafter"/>
</dbReference>
<dbReference type="Pfam" id="PF01757">
    <property type="entry name" value="Acyl_transf_3"/>
    <property type="match status" value="1"/>
</dbReference>
<feature type="transmembrane region" description="Helical" evidence="1">
    <location>
        <begin position="275"/>
        <end position="292"/>
    </location>
</feature>
<dbReference type="InterPro" id="IPR002656">
    <property type="entry name" value="Acyl_transf_3_dom"/>
</dbReference>
<feature type="transmembrane region" description="Helical" evidence="1">
    <location>
        <begin position="227"/>
        <end position="255"/>
    </location>
</feature>
<feature type="transmembrane region" description="Helical" evidence="1">
    <location>
        <begin position="153"/>
        <end position="175"/>
    </location>
</feature>